<dbReference type="OrthoDB" id="39175at2759"/>
<dbReference type="InterPro" id="IPR007219">
    <property type="entry name" value="XnlR_reg_dom"/>
</dbReference>
<keyword evidence="6" id="KW-0539">Nucleus</keyword>
<dbReference type="AlphaFoldDB" id="A0A086TLW9"/>
<evidence type="ECO:0000256" key="1">
    <source>
        <dbReference type="ARBA" id="ARBA00022723"/>
    </source>
</evidence>
<dbReference type="InterPro" id="IPR051615">
    <property type="entry name" value="Transcr_Regulatory_Elem"/>
</dbReference>
<keyword evidence="1" id="KW-0479">Metal-binding</keyword>
<evidence type="ECO:0000313" key="9">
    <source>
        <dbReference type="EMBL" id="KFH62946.1"/>
    </source>
</evidence>
<feature type="compositionally biased region" description="Low complexity" evidence="7">
    <location>
        <begin position="930"/>
        <end position="952"/>
    </location>
</feature>
<feature type="region of interest" description="Disordered" evidence="7">
    <location>
        <begin position="921"/>
        <end position="952"/>
    </location>
</feature>
<keyword evidence="5" id="KW-0804">Transcription</keyword>
<dbReference type="Proteomes" id="UP000243308">
    <property type="component" value="Unassembled WGS sequence"/>
</dbReference>
<dbReference type="GO" id="GO:0006351">
    <property type="term" value="P:DNA-templated transcription"/>
    <property type="evidence" value="ECO:0007669"/>
    <property type="project" value="InterPro"/>
</dbReference>
<dbReference type="PANTHER" id="PTHR31313:SF81">
    <property type="entry name" value="TY1 ENHANCER ACTIVATOR"/>
    <property type="match status" value="1"/>
</dbReference>
<evidence type="ECO:0000256" key="3">
    <source>
        <dbReference type="ARBA" id="ARBA00023015"/>
    </source>
</evidence>
<name>A0A086TLW9_9FUNG</name>
<dbReference type="Pfam" id="PF04082">
    <property type="entry name" value="Fungal_trans"/>
    <property type="match status" value="1"/>
</dbReference>
<reference evidence="9 10" key="1">
    <citation type="submission" date="2011-02" db="EMBL/GenBank/DDBJ databases">
        <title>The Genome Sequence of Mortierella verticillata NRRL 6337.</title>
        <authorList>
            <consortium name="The Broad Institute Genome Sequencing Platform"/>
            <person name="Russ C."/>
            <person name="Cuomo C."/>
            <person name="Burger G."/>
            <person name="Gray M.W."/>
            <person name="Holland P.W.H."/>
            <person name="King N."/>
            <person name="Lang F.B.F."/>
            <person name="Roger A.J."/>
            <person name="Ruiz-Trillo I."/>
            <person name="Young S.K."/>
            <person name="Zeng Q."/>
            <person name="Gargeya S."/>
            <person name="Alvarado L."/>
            <person name="Berlin A."/>
            <person name="Chapman S.B."/>
            <person name="Chen Z."/>
            <person name="Freedman E."/>
            <person name="Gellesch M."/>
            <person name="Goldberg J."/>
            <person name="Griggs A."/>
            <person name="Gujja S."/>
            <person name="Heilman E."/>
            <person name="Heiman D."/>
            <person name="Howarth C."/>
            <person name="Mehta T."/>
            <person name="Neiman D."/>
            <person name="Pearson M."/>
            <person name="Roberts A."/>
            <person name="Saif S."/>
            <person name="Shea T."/>
            <person name="Shenoy N."/>
            <person name="Sisk P."/>
            <person name="Stolte C."/>
            <person name="Sykes S."/>
            <person name="White J."/>
            <person name="Yandava C."/>
            <person name="Haas B."/>
            <person name="Nusbaum C."/>
            <person name="Birren B."/>
        </authorList>
    </citation>
    <scope>NUCLEOTIDE SEQUENCE [LARGE SCALE GENOMIC DNA]</scope>
    <source>
        <strain evidence="9 10">NRRL 6337</strain>
    </source>
</reference>
<gene>
    <name evidence="9" type="ORF">MVEG_10984</name>
</gene>
<dbReference type="CDD" id="cd12148">
    <property type="entry name" value="fungal_TF_MHR"/>
    <property type="match status" value="1"/>
</dbReference>
<keyword evidence="3" id="KW-0805">Transcription regulation</keyword>
<keyword evidence="10" id="KW-1185">Reference proteome</keyword>
<keyword evidence="4" id="KW-0238">DNA-binding</keyword>
<feature type="region of interest" description="Disordered" evidence="7">
    <location>
        <begin position="76"/>
        <end position="154"/>
    </location>
</feature>
<sequence>MKPTIGYIEAIEARLHKMEGLLGGLVKDKDPRAEIVRAELDAMAREAEMTGLKLRRSKAYEEINQAMATAASEALANGAPKNPTHRPSTNYSETHYHHQHQRHPHEHQHQHHHHYQHPQQPQQPQHHHKAPSNVYNSEGQYVSGGYHPHRHPMETHPTIKQEHEDYSTSFFRNSQGSQKQLGYNTNELEQYQPSHPSSSTHQRYQSPAYGVHDVRSDNHSSNYDAQSGNYDKGYSHPYHTHQPSLWTSPQPPADLSRYTHNSQSDMKDTTEMPSKEVMDHLLAVYFQHIHPVLPMLHHQTLSDQIRRQELPPSHLLFAILGLASRFSENNTFRVPQPGYDRPPCTLFYEKAKHLFKEEYDNSQIGTVQALLLMAVQQMGFCESQRAWLYVGMAIRMAQDLGLNKDLPEHEQVRNRLTSELRKRTWWSCYVVERLVCAGLGRPLTITQKECETTYPQYDDDNIDLGIGALAGKTSIASNFVHLITLSKIQGNILEFIKARAVRGHVHNDSTGSNASTDDRESTIDISQAAFFSLDKALTSWRQDLPEPLQTPTADSPHFSLFLHMTYNTLIILLHRPEVSYSATSASLCTQAAATITEITEILMNAKALTSTFISCLYAIFSAGVVHFMNIPGMRSCDSNVSSPRMNPHSRNTDNHATSAKANMKRCIDALKFLATHWVSAARRAKVLEDLLDLKHVSLKDLEVDSFKTTVMEPSWAKASTGYGKILESPRDGHDKLRQKCRSKMMAIHSLLADDNDDYNARHWDDVQENGKDGYNMDMDTTVVPAVTFEDTAMEVEATPVITSVDSSPSIISVQSPISVPPSTTAQLDTDPMMFMSTHLANDGAHVGFVRATSTPAGSSHNLDPMISGSHTPSRSATPQQGAMFDPFSMPSSITFPSLNQGRRMSCGGNLGTSCHDGSSPIWSTDAHTNRSTAWSGTPSSSSSPRSRTRTVSGCQLVHPQTTPQKMGLTQQMDNMGFDEEHDHDEELDLVWNDMPPTLGLDEWMAYIGAMMMRWLASGQSSPRSVLSS</sequence>
<proteinExistence type="predicted"/>
<evidence type="ECO:0000256" key="2">
    <source>
        <dbReference type="ARBA" id="ARBA00022833"/>
    </source>
</evidence>
<evidence type="ECO:0000256" key="5">
    <source>
        <dbReference type="ARBA" id="ARBA00023163"/>
    </source>
</evidence>
<accession>A0A086TLW9</accession>
<dbReference type="SMART" id="SM00906">
    <property type="entry name" value="Fungal_trans"/>
    <property type="match status" value="1"/>
</dbReference>
<protein>
    <recommendedName>
        <fullName evidence="8">Xylanolytic transcriptional activator regulatory domain-containing protein</fullName>
    </recommendedName>
</protein>
<dbReference type="GO" id="GO:0008270">
    <property type="term" value="F:zinc ion binding"/>
    <property type="evidence" value="ECO:0007669"/>
    <property type="project" value="InterPro"/>
</dbReference>
<evidence type="ECO:0000259" key="8">
    <source>
        <dbReference type="SMART" id="SM00906"/>
    </source>
</evidence>
<feature type="compositionally biased region" description="Polar residues" evidence="7">
    <location>
        <begin position="219"/>
        <end position="229"/>
    </location>
</feature>
<evidence type="ECO:0000256" key="7">
    <source>
        <dbReference type="SAM" id="MobiDB-lite"/>
    </source>
</evidence>
<dbReference type="GO" id="GO:0003677">
    <property type="term" value="F:DNA binding"/>
    <property type="evidence" value="ECO:0007669"/>
    <property type="project" value="UniProtKB-KW"/>
</dbReference>
<feature type="domain" description="Xylanolytic transcriptional activator regulatory" evidence="8">
    <location>
        <begin position="386"/>
        <end position="461"/>
    </location>
</feature>
<dbReference type="EMBL" id="KN042429">
    <property type="protein sequence ID" value="KFH62946.1"/>
    <property type="molecule type" value="Genomic_DNA"/>
</dbReference>
<feature type="compositionally biased region" description="Basic residues" evidence="7">
    <location>
        <begin position="97"/>
        <end position="116"/>
    </location>
</feature>
<evidence type="ECO:0000256" key="6">
    <source>
        <dbReference type="ARBA" id="ARBA00023242"/>
    </source>
</evidence>
<keyword evidence="2" id="KW-0862">Zinc</keyword>
<organism evidence="9 10">
    <name type="scientific">Podila verticillata NRRL 6337</name>
    <dbReference type="NCBI Taxonomy" id="1069443"/>
    <lineage>
        <taxon>Eukaryota</taxon>
        <taxon>Fungi</taxon>
        <taxon>Fungi incertae sedis</taxon>
        <taxon>Mucoromycota</taxon>
        <taxon>Mortierellomycotina</taxon>
        <taxon>Mortierellomycetes</taxon>
        <taxon>Mortierellales</taxon>
        <taxon>Mortierellaceae</taxon>
        <taxon>Podila</taxon>
    </lineage>
</organism>
<feature type="region of interest" description="Disordered" evidence="7">
    <location>
        <begin position="211"/>
        <end position="270"/>
    </location>
</feature>
<evidence type="ECO:0000313" key="10">
    <source>
        <dbReference type="Proteomes" id="UP000243308"/>
    </source>
</evidence>
<evidence type="ECO:0000256" key="4">
    <source>
        <dbReference type="ARBA" id="ARBA00023125"/>
    </source>
</evidence>
<dbReference type="PANTHER" id="PTHR31313">
    <property type="entry name" value="TY1 ENHANCER ACTIVATOR"/>
    <property type="match status" value="1"/>
</dbReference>